<feature type="non-terminal residue" evidence="1">
    <location>
        <position position="852"/>
    </location>
</feature>
<proteinExistence type="predicted"/>
<keyword evidence="2" id="KW-1185">Reference proteome</keyword>
<comment type="caution">
    <text evidence="1">The sequence shown here is derived from an EMBL/GenBank/DDBJ whole genome shotgun (WGS) entry which is preliminary data.</text>
</comment>
<reference evidence="1" key="1">
    <citation type="submission" date="2021-08" db="EMBL/GenBank/DDBJ databases">
        <authorList>
            <person name="Misof B."/>
            <person name="Oliver O."/>
            <person name="Podsiadlowski L."/>
            <person name="Donath A."/>
            <person name="Peters R."/>
            <person name="Mayer C."/>
            <person name="Rust J."/>
            <person name="Gunkel S."/>
            <person name="Lesny P."/>
            <person name="Martin S."/>
            <person name="Oeyen J.P."/>
            <person name="Petersen M."/>
            <person name="Panagiotis P."/>
            <person name="Wilbrandt J."/>
            <person name="Tanja T."/>
        </authorList>
    </citation>
    <scope>NUCLEOTIDE SEQUENCE</scope>
    <source>
        <strain evidence="1">GBR_01_08_01A</strain>
        <tissue evidence="1">Thorax + abdomen</tissue>
    </source>
</reference>
<dbReference type="AlphaFoldDB" id="A0AAD9VIC0"/>
<reference evidence="1" key="2">
    <citation type="journal article" date="2023" name="Commun. Biol.">
        <title>Intrasexual cuticular hydrocarbon dimorphism in a wasp sheds light on hydrocarbon biosynthesis genes in Hymenoptera.</title>
        <authorList>
            <person name="Moris V.C."/>
            <person name="Podsiadlowski L."/>
            <person name="Martin S."/>
            <person name="Oeyen J.P."/>
            <person name="Donath A."/>
            <person name="Petersen M."/>
            <person name="Wilbrandt J."/>
            <person name="Misof B."/>
            <person name="Liedtke D."/>
            <person name="Thamm M."/>
            <person name="Scheiner R."/>
            <person name="Schmitt T."/>
            <person name="Niehuis O."/>
        </authorList>
    </citation>
    <scope>NUCLEOTIDE SEQUENCE</scope>
    <source>
        <strain evidence="1">GBR_01_08_01A</strain>
    </source>
</reference>
<dbReference type="Proteomes" id="UP001258017">
    <property type="component" value="Unassembled WGS sequence"/>
</dbReference>
<organism evidence="1 2">
    <name type="scientific">Odynerus spinipes</name>
    <dbReference type="NCBI Taxonomy" id="1348599"/>
    <lineage>
        <taxon>Eukaryota</taxon>
        <taxon>Metazoa</taxon>
        <taxon>Ecdysozoa</taxon>
        <taxon>Arthropoda</taxon>
        <taxon>Hexapoda</taxon>
        <taxon>Insecta</taxon>
        <taxon>Pterygota</taxon>
        <taxon>Neoptera</taxon>
        <taxon>Endopterygota</taxon>
        <taxon>Hymenoptera</taxon>
        <taxon>Apocrita</taxon>
        <taxon>Aculeata</taxon>
        <taxon>Vespoidea</taxon>
        <taxon>Vespidae</taxon>
        <taxon>Eumeninae</taxon>
        <taxon>Odynerus</taxon>
    </lineage>
</organism>
<evidence type="ECO:0000313" key="1">
    <source>
        <dbReference type="EMBL" id="KAK2574775.1"/>
    </source>
</evidence>
<protein>
    <submittedName>
        <fullName evidence="1">Uncharacterized protein</fullName>
    </submittedName>
</protein>
<accession>A0AAD9VIC0</accession>
<gene>
    <name evidence="1" type="ORF">KPH14_013136</name>
</gene>
<evidence type="ECO:0000313" key="2">
    <source>
        <dbReference type="Proteomes" id="UP001258017"/>
    </source>
</evidence>
<dbReference type="EMBL" id="JAIFRP010004960">
    <property type="protein sequence ID" value="KAK2574775.1"/>
    <property type="molecule type" value="Genomic_DNA"/>
</dbReference>
<name>A0AAD9VIC0_9HYME</name>
<sequence>MIIVRTKIRSKFLRLLFNLYEYSPSNFRQIAFYDFSKEPFQTLLDDSSHRWLKLVRESSISGHAATAGSSTKASNGKARALEFDEFCKMLLQQLSHELIGFNCLTRFEARDTNDSDSYALTMLFLRYWQFVTIFRKYDKCCSKFAAKILTLVSRPMLAVSVHVLNDESSPQRLNAWAVLVDLVLRQPRLVLGNRAVNVVDTLDEKLSLFFEKWLHPNSGRSTQLPKFTSRNFLGRFPFPEEVLNSNLFRYLLYLQYRGEGTTLDANSGKVSFLRDDDTLFDFDILDTKFVHRFDCAFVTEYLNNLLQDTDYESSTRLYGRSSYLIHSTNPAVPSLHKCHKKDRNVDIPGVDAFSFVFLYMIFSDFRTFLTINQFDRPLAAIKESLFGTAGSVNFIVQNTMTCDLLAAEALYTFHLDINDPVKSASSSSSSSSLTSVRRYDVFGQDFNEIGCNNEFWSSEIRSYSFFDNDYGTLRSSTVYSLAPSVLRPKHRNIMDVSEVMPSLTYQQYLVVFCLFYNLREYELPTSSSIDAKFPKLVAKKSFDQKYTVAALLTFLQHHHHGNLSAIIRLLELRRTLYYRARRQFFALIESNGGSDLDFGEIDLLDETTLESDAVPHFELLFLRFVLTMHQVDVRKQVEFFFRPIHRKCEPPNTVDEYFETSLHALRSMVANLVTSLWLKSNFPTIVADETKRNLKLRHKNFYEYVGALKKYVEVWCTDARKSDDDSLERYKDVGVQLTATFLAMQAENLPEFVNKGDSSIDQASSSKLLKIITGNRFTQSWRTAVIFIPTVEISQTFHEIPNVDGDVYAVFLEADKNVSGLNVTGTTDRSTSTATNYNPREVIIPRVINEST</sequence>